<name>A0AAN9TZP5_9PEZI</name>
<organism evidence="2 3">
    <name type="scientific">Cytospora paraplurivora</name>
    <dbReference type="NCBI Taxonomy" id="2898453"/>
    <lineage>
        <taxon>Eukaryota</taxon>
        <taxon>Fungi</taxon>
        <taxon>Dikarya</taxon>
        <taxon>Ascomycota</taxon>
        <taxon>Pezizomycotina</taxon>
        <taxon>Sordariomycetes</taxon>
        <taxon>Sordariomycetidae</taxon>
        <taxon>Diaporthales</taxon>
        <taxon>Cytosporaceae</taxon>
        <taxon>Cytospora</taxon>
    </lineage>
</organism>
<dbReference type="InterPro" id="IPR036704">
    <property type="entry name" value="RraA/RraA-like_sf"/>
</dbReference>
<dbReference type="GO" id="GO:0047443">
    <property type="term" value="F:4-hydroxy-4-methyl-2-oxoglutarate aldolase activity"/>
    <property type="evidence" value="ECO:0007669"/>
    <property type="project" value="TreeGrafter"/>
</dbReference>
<evidence type="ECO:0008006" key="4">
    <source>
        <dbReference type="Google" id="ProtNLM"/>
    </source>
</evidence>
<dbReference type="CDD" id="cd16841">
    <property type="entry name" value="RraA_family"/>
    <property type="match status" value="1"/>
</dbReference>
<evidence type="ECO:0000313" key="3">
    <source>
        <dbReference type="Proteomes" id="UP001320245"/>
    </source>
</evidence>
<dbReference type="Gene3D" id="3.50.30.40">
    <property type="entry name" value="Ribonuclease E inhibitor RraA/RraA-like"/>
    <property type="match status" value="1"/>
</dbReference>
<dbReference type="PANTHER" id="PTHR33254">
    <property type="entry name" value="4-HYDROXY-4-METHYL-2-OXOGLUTARATE ALDOLASE 3-RELATED"/>
    <property type="match status" value="1"/>
</dbReference>
<proteinExistence type="predicted"/>
<evidence type="ECO:0000313" key="2">
    <source>
        <dbReference type="EMBL" id="KAK7734688.1"/>
    </source>
</evidence>
<keyword evidence="3" id="KW-1185">Reference proteome</keyword>
<dbReference type="SUPFAM" id="SSF89562">
    <property type="entry name" value="RraA-like"/>
    <property type="match status" value="1"/>
</dbReference>
<comment type="caution">
    <text evidence="2">The sequence shown here is derived from an EMBL/GenBank/DDBJ whole genome shotgun (WGS) entry which is preliminary data.</text>
</comment>
<dbReference type="Pfam" id="PF03737">
    <property type="entry name" value="RraA-like"/>
    <property type="match status" value="1"/>
</dbReference>
<evidence type="ECO:0000256" key="1">
    <source>
        <dbReference type="PIRSR" id="PIRSR605493-1"/>
    </source>
</evidence>
<gene>
    <name evidence="2" type="ORF">SLS53_007792</name>
</gene>
<dbReference type="InterPro" id="IPR005493">
    <property type="entry name" value="RraA/RraA-like"/>
</dbReference>
<dbReference type="EMBL" id="JAJSPL020000042">
    <property type="protein sequence ID" value="KAK7734688.1"/>
    <property type="molecule type" value="Genomic_DNA"/>
</dbReference>
<accession>A0AAN9TZP5</accession>
<sequence length="177" mass="19189">MCTYGGGLGQSLKPFVEYNEPGKIMIIETPQSKSTQVSSCWGAIESARAKARGAEGVIVSGNARQVDQLQEAGLPVLSRGIAALGPREYMRLGSANHMIVIGGQRVDPDDVLIADDDGVVVVRQQDLSEVIESCEYGVKHDEVVLQAIAEGATMKEAWRRAYDLLGPPLEHARPFRR</sequence>
<feature type="binding site" evidence="1">
    <location>
        <position position="64"/>
    </location>
    <ligand>
        <name>substrate</name>
    </ligand>
</feature>
<protein>
    <recommendedName>
        <fullName evidence="4">Oxaloacetate decarboxylase</fullName>
    </recommendedName>
</protein>
<dbReference type="AlphaFoldDB" id="A0AAN9TZP5"/>
<dbReference type="GO" id="GO:0008948">
    <property type="term" value="F:oxaloacetate decarboxylase activity"/>
    <property type="evidence" value="ECO:0007669"/>
    <property type="project" value="TreeGrafter"/>
</dbReference>
<dbReference type="PANTHER" id="PTHR33254:SF4">
    <property type="entry name" value="4-HYDROXY-4-METHYL-2-OXOGLUTARATE ALDOLASE 3-RELATED"/>
    <property type="match status" value="1"/>
</dbReference>
<reference evidence="2 3" key="1">
    <citation type="journal article" date="2023" name="PLoS ONE">
        <title>Cytospora paraplurivora sp. nov. isolated from orchards with fruit tree decline syndrome in Ontario, Canada.</title>
        <authorList>
            <person name="Ilyukhin E."/>
            <person name="Nguyen H.D.T."/>
            <person name="Castle A.J."/>
            <person name="Ellouze W."/>
        </authorList>
    </citation>
    <scope>NUCLEOTIDE SEQUENCE [LARGE SCALE GENOMIC DNA]</scope>
    <source>
        <strain evidence="2 3">FDS-564</strain>
    </source>
</reference>
<dbReference type="Proteomes" id="UP001320245">
    <property type="component" value="Unassembled WGS sequence"/>
</dbReference>